<dbReference type="PANTHER" id="PTHR34615">
    <property type="entry name" value="PX DOMAIN-CONTAINING PROTEIN"/>
    <property type="match status" value="1"/>
</dbReference>
<accession>A0ABQ0KX03</accession>
<organism evidence="4 5">
    <name type="scientific">Mycena chlorophos</name>
    <name type="common">Agaric fungus</name>
    <name type="synonym">Agaricus chlorophos</name>
    <dbReference type="NCBI Taxonomy" id="658473"/>
    <lineage>
        <taxon>Eukaryota</taxon>
        <taxon>Fungi</taxon>
        <taxon>Dikarya</taxon>
        <taxon>Basidiomycota</taxon>
        <taxon>Agaricomycotina</taxon>
        <taxon>Agaricomycetes</taxon>
        <taxon>Agaricomycetidae</taxon>
        <taxon>Agaricales</taxon>
        <taxon>Marasmiineae</taxon>
        <taxon>Mycenaceae</taxon>
        <taxon>Mycena</taxon>
    </lineage>
</organism>
<dbReference type="Proteomes" id="UP000815677">
    <property type="component" value="Unassembled WGS sequence"/>
</dbReference>
<evidence type="ECO:0000259" key="3">
    <source>
        <dbReference type="Pfam" id="PF13359"/>
    </source>
</evidence>
<proteinExistence type="predicted"/>
<evidence type="ECO:0000313" key="5">
    <source>
        <dbReference type="Proteomes" id="UP000815677"/>
    </source>
</evidence>
<dbReference type="Pfam" id="PF13359">
    <property type="entry name" value="DDE_Tnp_4"/>
    <property type="match status" value="1"/>
</dbReference>
<protein>
    <recommendedName>
        <fullName evidence="3">DDE Tnp4 domain-containing protein</fullName>
    </recommendedName>
</protein>
<evidence type="ECO:0000313" key="4">
    <source>
        <dbReference type="EMBL" id="GAT43323.1"/>
    </source>
</evidence>
<keyword evidence="2" id="KW-0479">Metal-binding</keyword>
<name>A0ABQ0KX03_MYCCL</name>
<gene>
    <name evidence="4" type="ORF">MCHLO_01010</name>
</gene>
<dbReference type="InterPro" id="IPR027806">
    <property type="entry name" value="HARBI1_dom"/>
</dbReference>
<reference evidence="4" key="1">
    <citation type="submission" date="2014-09" db="EMBL/GenBank/DDBJ databases">
        <title>Genome sequence of the luminous mushroom Mycena chlorophos for searching fungal bioluminescence genes.</title>
        <authorList>
            <person name="Tanaka Y."/>
            <person name="Kasuga D."/>
            <person name="Oba Y."/>
            <person name="Hase S."/>
            <person name="Sato K."/>
            <person name="Oba Y."/>
            <person name="Sakakibara Y."/>
        </authorList>
    </citation>
    <scope>NUCLEOTIDE SEQUENCE</scope>
</reference>
<dbReference type="EMBL" id="DF838839">
    <property type="protein sequence ID" value="GAT43323.1"/>
    <property type="molecule type" value="Genomic_DNA"/>
</dbReference>
<feature type="domain" description="DDE Tnp4" evidence="3">
    <location>
        <begin position="192"/>
        <end position="335"/>
    </location>
</feature>
<keyword evidence="5" id="KW-1185">Reference proteome</keyword>
<sequence>MPLTRHEKIFRYLLTRQLASAYNALPLGLLVAAAPPDDALLLSNNLPLLHYARPEIAGTRISLAWLKKLKPSACLYHFRFYAEEIQRLVEALDIPQPFKTQNRCVFSDIEALCLLLARFRTAGDQFQLSTQFGRSQAAISQVVNELCEYLDTRWEHLLDFDTTVVLSPERLQDYAAAIFNAGAPIPTVWGFLDCTIRPICRPYRLQRIAYNGYKKVHALKYQAVKLPNGLIGHLYGPMEGRRNDNALLASSRLLERCQEHATRPNTTANTPAAAHYFQLFGDPAYGLSPLLISPYAGVERTGEETEWNEAMAAMRIEVEHGFGGVTAKWPFLNSWWTHRIFSSPIGHHYRIGVLLTNALNCLRPNQTSQFFKCSPPELEEYFHDE</sequence>
<evidence type="ECO:0000256" key="2">
    <source>
        <dbReference type="ARBA" id="ARBA00022723"/>
    </source>
</evidence>
<evidence type="ECO:0000256" key="1">
    <source>
        <dbReference type="ARBA" id="ARBA00001968"/>
    </source>
</evidence>
<dbReference type="PANTHER" id="PTHR34615:SF1">
    <property type="entry name" value="PX DOMAIN-CONTAINING PROTEIN"/>
    <property type="match status" value="1"/>
</dbReference>
<comment type="cofactor">
    <cofactor evidence="1">
        <name>a divalent metal cation</name>
        <dbReference type="ChEBI" id="CHEBI:60240"/>
    </cofactor>
</comment>